<keyword evidence="3" id="KW-0862">Zinc</keyword>
<dbReference type="AlphaFoldDB" id="A0AAV9NH40"/>
<evidence type="ECO:0000256" key="1">
    <source>
        <dbReference type="ARBA" id="ARBA00004123"/>
    </source>
</evidence>
<evidence type="ECO:0000256" key="3">
    <source>
        <dbReference type="ARBA" id="ARBA00022833"/>
    </source>
</evidence>
<evidence type="ECO:0000259" key="9">
    <source>
        <dbReference type="PROSITE" id="PS50048"/>
    </source>
</evidence>
<feature type="compositionally biased region" description="Polar residues" evidence="8">
    <location>
        <begin position="714"/>
        <end position="735"/>
    </location>
</feature>
<proteinExistence type="predicted"/>
<dbReference type="CDD" id="cd00067">
    <property type="entry name" value="GAL4"/>
    <property type="match status" value="1"/>
</dbReference>
<evidence type="ECO:0000256" key="8">
    <source>
        <dbReference type="SAM" id="MobiDB-lite"/>
    </source>
</evidence>
<feature type="region of interest" description="Disordered" evidence="8">
    <location>
        <begin position="710"/>
        <end position="735"/>
    </location>
</feature>
<dbReference type="SUPFAM" id="SSF57701">
    <property type="entry name" value="Zn2/Cys6 DNA-binding domain"/>
    <property type="match status" value="1"/>
</dbReference>
<feature type="region of interest" description="Disordered" evidence="8">
    <location>
        <begin position="159"/>
        <end position="189"/>
    </location>
</feature>
<reference evidence="10 11" key="1">
    <citation type="submission" date="2023-08" db="EMBL/GenBank/DDBJ databases">
        <title>Black Yeasts Isolated from many extreme environments.</title>
        <authorList>
            <person name="Coleine C."/>
            <person name="Stajich J.E."/>
            <person name="Selbmann L."/>
        </authorList>
    </citation>
    <scope>NUCLEOTIDE SEQUENCE [LARGE SCALE GENOMIC DNA]</scope>
    <source>
        <strain evidence="10 11">CCFEE 5792</strain>
    </source>
</reference>
<evidence type="ECO:0000256" key="5">
    <source>
        <dbReference type="ARBA" id="ARBA00023125"/>
    </source>
</evidence>
<evidence type="ECO:0000256" key="6">
    <source>
        <dbReference type="ARBA" id="ARBA00023163"/>
    </source>
</evidence>
<dbReference type="PANTHER" id="PTHR31845">
    <property type="entry name" value="FINGER DOMAIN PROTEIN, PUTATIVE-RELATED"/>
    <property type="match status" value="1"/>
</dbReference>
<keyword evidence="11" id="KW-1185">Reference proteome</keyword>
<feature type="compositionally biased region" description="Polar residues" evidence="8">
    <location>
        <begin position="59"/>
        <end position="68"/>
    </location>
</feature>
<dbReference type="Gene3D" id="4.10.240.10">
    <property type="entry name" value="Zn(2)-C6 fungal-type DNA-binding domain"/>
    <property type="match status" value="1"/>
</dbReference>
<evidence type="ECO:0000256" key="4">
    <source>
        <dbReference type="ARBA" id="ARBA00023015"/>
    </source>
</evidence>
<accession>A0AAV9NH40</accession>
<comment type="subcellular location">
    <subcellularLocation>
        <location evidence="1">Nucleus</location>
    </subcellularLocation>
</comment>
<dbReference type="PANTHER" id="PTHR31845:SF39">
    <property type="entry name" value="TRANSCRIPTION FACTOR PBCR-RELATED"/>
    <property type="match status" value="1"/>
</dbReference>
<organism evidence="10 11">
    <name type="scientific">Exophiala bonariae</name>
    <dbReference type="NCBI Taxonomy" id="1690606"/>
    <lineage>
        <taxon>Eukaryota</taxon>
        <taxon>Fungi</taxon>
        <taxon>Dikarya</taxon>
        <taxon>Ascomycota</taxon>
        <taxon>Pezizomycotina</taxon>
        <taxon>Eurotiomycetes</taxon>
        <taxon>Chaetothyriomycetidae</taxon>
        <taxon>Chaetothyriales</taxon>
        <taxon>Herpotrichiellaceae</taxon>
        <taxon>Exophiala</taxon>
    </lineage>
</organism>
<dbReference type="InterPro" id="IPR036864">
    <property type="entry name" value="Zn2-C6_fun-type_DNA-bd_sf"/>
</dbReference>
<dbReference type="PROSITE" id="PS50048">
    <property type="entry name" value="ZN2_CY6_FUNGAL_2"/>
    <property type="match status" value="1"/>
</dbReference>
<keyword evidence="5" id="KW-0238">DNA-binding</keyword>
<dbReference type="InterPro" id="IPR001138">
    <property type="entry name" value="Zn2Cys6_DnaBD"/>
</dbReference>
<protein>
    <recommendedName>
        <fullName evidence="9">Zn(2)-C6 fungal-type domain-containing protein</fullName>
    </recommendedName>
</protein>
<dbReference type="GO" id="GO:0000976">
    <property type="term" value="F:transcription cis-regulatory region binding"/>
    <property type="evidence" value="ECO:0007669"/>
    <property type="project" value="TreeGrafter"/>
</dbReference>
<name>A0AAV9NH40_9EURO</name>
<evidence type="ECO:0000313" key="11">
    <source>
        <dbReference type="Proteomes" id="UP001358417"/>
    </source>
</evidence>
<dbReference type="PROSITE" id="PS00463">
    <property type="entry name" value="ZN2_CY6_FUNGAL_1"/>
    <property type="match status" value="1"/>
</dbReference>
<feature type="region of interest" description="Disordered" evidence="8">
    <location>
        <begin position="1"/>
        <end position="74"/>
    </location>
</feature>
<dbReference type="EMBL" id="JAVRRD010000009">
    <property type="protein sequence ID" value="KAK5055230.1"/>
    <property type="molecule type" value="Genomic_DNA"/>
</dbReference>
<feature type="compositionally biased region" description="Polar residues" evidence="8">
    <location>
        <begin position="17"/>
        <end position="51"/>
    </location>
</feature>
<keyword evidence="6" id="KW-0804">Transcription</keyword>
<dbReference type="RefSeq" id="XP_064707661.1">
    <property type="nucleotide sequence ID" value="XM_064856485.1"/>
</dbReference>
<dbReference type="Proteomes" id="UP001358417">
    <property type="component" value="Unassembled WGS sequence"/>
</dbReference>
<evidence type="ECO:0000256" key="7">
    <source>
        <dbReference type="ARBA" id="ARBA00023242"/>
    </source>
</evidence>
<dbReference type="FunFam" id="4.10.240.10:FF:000003">
    <property type="entry name" value="C6 transcription factor (Leu3)"/>
    <property type="match status" value="1"/>
</dbReference>
<evidence type="ECO:0000313" key="10">
    <source>
        <dbReference type="EMBL" id="KAK5055230.1"/>
    </source>
</evidence>
<feature type="region of interest" description="Disordered" evidence="8">
    <location>
        <begin position="87"/>
        <end position="125"/>
    </location>
</feature>
<dbReference type="GO" id="GO:0000981">
    <property type="term" value="F:DNA-binding transcription factor activity, RNA polymerase II-specific"/>
    <property type="evidence" value="ECO:0007669"/>
    <property type="project" value="InterPro"/>
</dbReference>
<dbReference type="Pfam" id="PF00172">
    <property type="entry name" value="Zn_clus"/>
    <property type="match status" value="1"/>
</dbReference>
<keyword evidence="4" id="KW-0805">Transcription regulation</keyword>
<dbReference type="GO" id="GO:0008270">
    <property type="term" value="F:zinc ion binding"/>
    <property type="evidence" value="ECO:0007669"/>
    <property type="project" value="InterPro"/>
</dbReference>
<comment type="caution">
    <text evidence="10">The sequence shown here is derived from an EMBL/GenBank/DDBJ whole genome shotgun (WGS) entry which is preliminary data.</text>
</comment>
<feature type="domain" description="Zn(2)-C6 fungal-type" evidence="9">
    <location>
        <begin position="77"/>
        <end position="111"/>
    </location>
</feature>
<keyword evidence="7" id="KW-0539">Nucleus</keyword>
<evidence type="ECO:0000256" key="2">
    <source>
        <dbReference type="ARBA" id="ARBA00022723"/>
    </source>
</evidence>
<feature type="compositionally biased region" description="Pro residues" evidence="8">
    <location>
        <begin position="170"/>
        <end position="182"/>
    </location>
</feature>
<dbReference type="SMART" id="SM00066">
    <property type="entry name" value="GAL4"/>
    <property type="match status" value="1"/>
</dbReference>
<keyword evidence="2" id="KW-0479">Metal-binding</keyword>
<dbReference type="CDD" id="cd12148">
    <property type="entry name" value="fungal_TF_MHR"/>
    <property type="match status" value="1"/>
</dbReference>
<gene>
    <name evidence="10" type="ORF">LTR84_012980</name>
</gene>
<dbReference type="GeneID" id="89981116"/>
<sequence>MNIDPQLRGSPPKPRDSFQNGAATTAYSPMQPSPNNSYQSIATPNYYSSHPHTQDSPDDQSPSANPNDPNDLKRPRACEACRQLKVKCEPDDNHPTGSCKRCAKANRQCVVTQPSRKRQKKTDSRVAELEKKIDALTATLAARGGNDADHVVDNARSMSLSQPASIPRPSTYPEPWQPPPPVAHQSPQSLQSINQGVKRKIANEYDYFGGELHKAGAPPFKAATPAPQYQAYPELIKPKAESDDWSTYDAVERGLVDLNTARKCFERYMAEMCDHLPLVVFPAGTTADDIRKTKPMLFAAVLAVAAGTIRPDLQPSLINEVTKVMADRVMFRGEKSLEMVQAMQVMTCFYQPPDKYEELNFNQLIHVAAVMAMDIGMGKRARRGGGGIWRPYHDNKRPLSDPNSAETRRCWLGTYYMCSNSSMSLRRPLLIRWSPYADECIELLTTAKDAVPSDRWLCHLVRAQHISEDIGLEFSMDDPASPLSLTDPKTQYHLKAFERQLREWHDAGSPDLNKKPIIQHTEGIINLYMHEIAMHHNHNIDDFRPPFNATPIEGPPDPDNVTPAHIEALTTCIHSAHTTFDAFLSMDINMLRCLPTLFFVRNSYAAVALIKMYTAVSAKGSKFGTIFKKEDLKVEYYLDRLIETLTKTCEGGLSRVAHKFSLIFNMLKSWHMKRTEPYNGDSNPISRQRTPMGRGNAQQVYKALPPQQDPASLAWTNAQPRGSIDQNTQPHQQPRNGLQMLSEAAMGPGPPPPTVMAQHPQAQQWMPQQHPLGQMLPGVTEMSMQHPGMMGYPMPELGPMDFTSDELMAFGFGDEFLAMNFGFEQGNWPI</sequence>
<dbReference type="InterPro" id="IPR051089">
    <property type="entry name" value="prtT"/>
</dbReference>
<dbReference type="GO" id="GO:0005634">
    <property type="term" value="C:nucleus"/>
    <property type="evidence" value="ECO:0007669"/>
    <property type="project" value="UniProtKB-SubCell"/>
</dbReference>
<dbReference type="GO" id="GO:0001216">
    <property type="term" value="F:DNA-binding transcription activator activity"/>
    <property type="evidence" value="ECO:0007669"/>
    <property type="project" value="UniProtKB-ARBA"/>
</dbReference>